<sequence>MPMQAFYTDHFVLPLPPGHRFPMRKYSLLRERIAAEVPGLVLHEAPRAGDDALLLAHAPDYVHAVGAGKLDPARQREIGFPWSPAMVERSRRSAGATMAACEAAMADGTAVNLAGGTHHAYADKGGGFCVFNDAAIASRWMQRRPGRAPEDFPVAIVDLDVHQGNGTASILRDDASVFTLSLHGEKNYPFHKEASDLDVGLPDGCGDAAYLEALAGALDTLAARFAPRLIIYLAGADPHEGDRLGRLKLTMDGLARRDQQVFDFAFLQRIPIAITMAGGYGNNIDDTVAVHVQTIALAARHAVRWAARTGAAAPVSPSSLPLSA</sequence>
<accession>A0AAW5ZP41</accession>
<reference evidence="4" key="1">
    <citation type="submission" date="2021-09" db="EMBL/GenBank/DDBJ databases">
        <title>Genomic analysis of Ralstonia spp.</title>
        <authorList>
            <person name="Aburjaile F."/>
            <person name="Ariute J.C."/>
            <person name="Pais A.K.L."/>
            <person name="Albuquerque G.M.R."/>
            <person name="Silva A.M.F."/>
            <person name="Brenig B."/>
            <person name="Azevedo V."/>
            <person name="Matiuzzi M."/>
            <person name="Ramos R."/>
            <person name="Goes-Neto A."/>
            <person name="Soares S."/>
            <person name="Iseppon A.M.B."/>
            <person name="Souza E."/>
            <person name="Gama M."/>
        </authorList>
    </citation>
    <scope>NUCLEOTIDE SEQUENCE</scope>
    <source>
        <strain evidence="4">CCRMRs91</strain>
    </source>
</reference>
<name>A0AAW5ZP41_RALSL</name>
<evidence type="ECO:0000259" key="3">
    <source>
        <dbReference type="Pfam" id="PF00850"/>
    </source>
</evidence>
<gene>
    <name evidence="4" type="ORF">LBW59_12700</name>
</gene>
<dbReference type="Proteomes" id="UP001144050">
    <property type="component" value="Unassembled WGS sequence"/>
</dbReference>
<feature type="domain" description="Histone deacetylase" evidence="3">
    <location>
        <begin position="24"/>
        <end position="291"/>
    </location>
</feature>
<dbReference type="InterPro" id="IPR037138">
    <property type="entry name" value="His_deacetylse_dom_sf"/>
</dbReference>
<dbReference type="PRINTS" id="PR01270">
    <property type="entry name" value="HDASUPER"/>
</dbReference>
<dbReference type="InterPro" id="IPR000286">
    <property type="entry name" value="HDACs"/>
</dbReference>
<keyword evidence="2" id="KW-0378">Hydrolase</keyword>
<dbReference type="Gene3D" id="3.40.800.20">
    <property type="entry name" value="Histone deacetylase domain"/>
    <property type="match status" value="1"/>
</dbReference>
<dbReference type="EMBL" id="JAIVFG010000018">
    <property type="protein sequence ID" value="MDB0571626.1"/>
    <property type="molecule type" value="Genomic_DNA"/>
</dbReference>
<dbReference type="InterPro" id="IPR023696">
    <property type="entry name" value="Ureohydrolase_dom_sf"/>
</dbReference>
<dbReference type="Pfam" id="PF00850">
    <property type="entry name" value="Hist_deacetyl"/>
    <property type="match status" value="1"/>
</dbReference>
<evidence type="ECO:0000256" key="1">
    <source>
        <dbReference type="ARBA" id="ARBA00005947"/>
    </source>
</evidence>
<dbReference type="GO" id="GO:0016787">
    <property type="term" value="F:hydrolase activity"/>
    <property type="evidence" value="ECO:0007669"/>
    <property type="project" value="UniProtKB-KW"/>
</dbReference>
<dbReference type="RefSeq" id="WP_043945933.1">
    <property type="nucleotide sequence ID" value="NZ_CDMA01000001.1"/>
</dbReference>
<proteinExistence type="inferred from homology"/>
<organism evidence="4 5">
    <name type="scientific">Ralstonia solanacearum</name>
    <name type="common">Pseudomonas solanacearum</name>
    <dbReference type="NCBI Taxonomy" id="305"/>
    <lineage>
        <taxon>Bacteria</taxon>
        <taxon>Pseudomonadati</taxon>
        <taxon>Pseudomonadota</taxon>
        <taxon>Betaproteobacteria</taxon>
        <taxon>Burkholderiales</taxon>
        <taxon>Burkholderiaceae</taxon>
        <taxon>Ralstonia</taxon>
        <taxon>Ralstonia solanacearum species complex</taxon>
    </lineage>
</organism>
<dbReference type="InterPro" id="IPR023801">
    <property type="entry name" value="His_deacetylse_dom"/>
</dbReference>
<dbReference type="InterPro" id="IPR044150">
    <property type="entry name" value="HDAC_classIV"/>
</dbReference>
<dbReference type="AlphaFoldDB" id="A0AAW5ZP41"/>
<dbReference type="CDD" id="cd09993">
    <property type="entry name" value="HDAC_classIV"/>
    <property type="match status" value="1"/>
</dbReference>
<comment type="similarity">
    <text evidence="1">Belongs to the histone deacetylase family.</text>
</comment>
<comment type="caution">
    <text evidence="4">The sequence shown here is derived from an EMBL/GenBank/DDBJ whole genome shotgun (WGS) entry which is preliminary data.</text>
</comment>
<evidence type="ECO:0000256" key="2">
    <source>
        <dbReference type="ARBA" id="ARBA00022801"/>
    </source>
</evidence>
<dbReference type="PANTHER" id="PTHR10625">
    <property type="entry name" value="HISTONE DEACETYLASE HDAC1-RELATED"/>
    <property type="match status" value="1"/>
</dbReference>
<dbReference type="GO" id="GO:0040029">
    <property type="term" value="P:epigenetic regulation of gene expression"/>
    <property type="evidence" value="ECO:0007669"/>
    <property type="project" value="TreeGrafter"/>
</dbReference>
<dbReference type="SUPFAM" id="SSF52768">
    <property type="entry name" value="Arginase/deacetylase"/>
    <property type="match status" value="1"/>
</dbReference>
<protein>
    <submittedName>
        <fullName evidence="4">Histone deacetylase</fullName>
    </submittedName>
</protein>
<evidence type="ECO:0000313" key="4">
    <source>
        <dbReference type="EMBL" id="MDB0571626.1"/>
    </source>
</evidence>
<dbReference type="PANTHER" id="PTHR10625:SF19">
    <property type="entry name" value="HISTONE DEACETYLASE 12"/>
    <property type="match status" value="1"/>
</dbReference>
<evidence type="ECO:0000313" key="5">
    <source>
        <dbReference type="Proteomes" id="UP001144050"/>
    </source>
</evidence>
<dbReference type="GO" id="GO:0004407">
    <property type="term" value="F:histone deacetylase activity"/>
    <property type="evidence" value="ECO:0007669"/>
    <property type="project" value="InterPro"/>
</dbReference>